<feature type="compositionally biased region" description="Pro residues" evidence="1">
    <location>
        <begin position="90"/>
        <end position="103"/>
    </location>
</feature>
<accession>A0A0C9ZGV8</accession>
<evidence type="ECO:0000313" key="3">
    <source>
        <dbReference type="EMBL" id="KIK36640.1"/>
    </source>
</evidence>
<feature type="region of interest" description="Disordered" evidence="1">
    <location>
        <begin position="83"/>
        <end position="157"/>
    </location>
</feature>
<reference evidence="3 4" key="1">
    <citation type="submission" date="2014-04" db="EMBL/GenBank/DDBJ databases">
        <authorList>
            <consortium name="DOE Joint Genome Institute"/>
            <person name="Kuo A."/>
            <person name="Ruytinx J."/>
            <person name="Rineau F."/>
            <person name="Colpaert J."/>
            <person name="Kohler A."/>
            <person name="Nagy L.G."/>
            <person name="Floudas D."/>
            <person name="Copeland A."/>
            <person name="Barry K.W."/>
            <person name="Cichocki N."/>
            <person name="Veneault-Fourrey C."/>
            <person name="LaButti K."/>
            <person name="Lindquist E.A."/>
            <person name="Lipzen A."/>
            <person name="Lundell T."/>
            <person name="Morin E."/>
            <person name="Murat C."/>
            <person name="Sun H."/>
            <person name="Tunlid A."/>
            <person name="Henrissat B."/>
            <person name="Grigoriev I.V."/>
            <person name="Hibbett D.S."/>
            <person name="Martin F."/>
            <person name="Nordberg H.P."/>
            <person name="Cantor M.N."/>
            <person name="Hua S.X."/>
        </authorList>
    </citation>
    <scope>NUCLEOTIDE SEQUENCE [LARGE SCALE GENOMIC DNA]</scope>
    <source>
        <strain evidence="3 4">UH-Slu-Lm8-n1</strain>
    </source>
</reference>
<evidence type="ECO:0000313" key="4">
    <source>
        <dbReference type="Proteomes" id="UP000054485"/>
    </source>
</evidence>
<feature type="signal peptide" evidence="2">
    <location>
        <begin position="1"/>
        <end position="21"/>
    </location>
</feature>
<dbReference type="InParanoid" id="A0A0C9ZGV8"/>
<keyword evidence="4" id="KW-1185">Reference proteome</keyword>
<dbReference type="HOGENOM" id="CLU_002498_0_1_1"/>
<feature type="compositionally biased region" description="Acidic residues" evidence="1">
    <location>
        <begin position="1281"/>
        <end position="1318"/>
    </location>
</feature>
<feature type="region of interest" description="Disordered" evidence="1">
    <location>
        <begin position="779"/>
        <end position="822"/>
    </location>
</feature>
<name>A0A0C9ZGV8_9AGAM</name>
<dbReference type="Pfam" id="PF18759">
    <property type="entry name" value="Plavaka"/>
    <property type="match status" value="1"/>
</dbReference>
<proteinExistence type="predicted"/>
<evidence type="ECO:0000256" key="1">
    <source>
        <dbReference type="SAM" id="MobiDB-lite"/>
    </source>
</evidence>
<sequence length="1318" mass="151644">MLAQFHVYIFLFFFMAHTCRGCRREFDSRGALSTHKRSCSSKIADAVASSLAKRRHDRETQQAVKIRRREEAEAELMARQDLRERFAEPELPPDPGPRSPSPPATYRLSGLPNRRRRLPKRFRDDLPPIPVVAASSSTSEDANAEQVEPIDPQPPIPVIISTPRDHYGIYRQYVHSLPSFNPDNLTSVAHLADSPTFTKNPDSLGTRQWWSGFGGSTQAPSTNYFTPFLNATTFRLMSWFYSGSSMKSLAELDRLVNEVILAADFDRAELKEFGALKESSRLDNYQGDAEDIRSSFSASDGWIETGVKIRVPADGVRHATEDAAPLFEVAGLFYRKPLEVVKAAFHESAAEHFHLTPFNMFYQPSDDIPAEKIYGEIYNSPAMLVEHEKIRSQPRENGCTLETVIAAMMFWSDSTHLTNFGTASLWPIYLFLGNQSKYMRVKPTSFAAHHLAYIPKLTDTFQDFYQHVFKKAATAEVLSHCRHELMQAVWLLLLDDDFMHAYEFGIIIECLDGVSRRVFPRFFTYSADYPEKTLLASIKFLAQCPCPRCLIPKIKIGGLGNKADRRWRETKMREDGHRIWTIIKQVREWLYVKGTNITSIFVKRMLAPESLVPSTNAFSTRLARFGFNFYTMFVPDLLHEFELGVWKATFTHLIRVLYAYGHDTIQQLNRRYRQVPTFSRGTIRKFSENASSMKKLAARDFEDLLQVFKCAIPVFEDLLPEPFNTLVLDLLFELATWHGLAKLRLHTDTTLSFLDTSTTRIGKILRRFSSETATFDTRDLPGEEAARGRRQARKVAQSLPHSQAHENSVKQQPQRRSKHRKFNMRTYKLHALGDYVNTIRQFGTTDNFTTQLGELEHRRIKRFYPRVSKCRYISGIAKQQRRERILFRMRTRIPEDKAKKKKKSAALHNREVQTRRSIATDAIEMPFLRFEDSERLPHTDPRVHYHISNGARHFLSLSQWLRKNDGDPAFTDFLPRLKDHILARLLGHDYDGDEVSFSSAQRCRLMLVNDRIYRHKVIRVNYTTYDLRREQDSLNSRTHADIMVLSHEDDEANGHPYWYARIIGVFHALVSYRDPTVDSSSYDPIQVDFAWVRWFGRDLSHRSGWKAKRLHRLGFIPSEDPGAFGFIDPKHIIRGIHLIPAFAHGHTSEYMSPSITRHPSDNDEDWTYFYLNIFVDRDMLMRFRGGGVGHRTTREATNIFLDDRDKLDTHQASAAVVHTGEEGSDDDRSDTSDDGEESVGNAMELDTGDESDMEYDDYGYSGIQEVEEEVFDEEKAKDGYSEDGEGSEATEGDEEIDDELGAEDGEDSDEELEGFDEF</sequence>
<evidence type="ECO:0008006" key="5">
    <source>
        <dbReference type="Google" id="ProtNLM"/>
    </source>
</evidence>
<evidence type="ECO:0000256" key="2">
    <source>
        <dbReference type="SAM" id="SignalP"/>
    </source>
</evidence>
<dbReference type="EMBL" id="KN835511">
    <property type="protein sequence ID" value="KIK36640.1"/>
    <property type="molecule type" value="Genomic_DNA"/>
</dbReference>
<dbReference type="InterPro" id="IPR041078">
    <property type="entry name" value="Plavaka"/>
</dbReference>
<protein>
    <recommendedName>
        <fullName evidence="5">C2H2-type domain-containing protein</fullName>
    </recommendedName>
</protein>
<reference evidence="4" key="2">
    <citation type="submission" date="2015-01" db="EMBL/GenBank/DDBJ databases">
        <title>Evolutionary Origins and Diversification of the Mycorrhizal Mutualists.</title>
        <authorList>
            <consortium name="DOE Joint Genome Institute"/>
            <consortium name="Mycorrhizal Genomics Consortium"/>
            <person name="Kohler A."/>
            <person name="Kuo A."/>
            <person name="Nagy L.G."/>
            <person name="Floudas D."/>
            <person name="Copeland A."/>
            <person name="Barry K.W."/>
            <person name="Cichocki N."/>
            <person name="Veneault-Fourrey C."/>
            <person name="LaButti K."/>
            <person name="Lindquist E.A."/>
            <person name="Lipzen A."/>
            <person name="Lundell T."/>
            <person name="Morin E."/>
            <person name="Murat C."/>
            <person name="Riley R."/>
            <person name="Ohm R."/>
            <person name="Sun H."/>
            <person name="Tunlid A."/>
            <person name="Henrissat B."/>
            <person name="Grigoriev I.V."/>
            <person name="Hibbett D.S."/>
            <person name="Martin F."/>
        </authorList>
    </citation>
    <scope>NUCLEOTIDE SEQUENCE [LARGE SCALE GENOMIC DNA]</scope>
    <source>
        <strain evidence="4">UH-Slu-Lm8-n1</strain>
    </source>
</reference>
<organism evidence="3 4">
    <name type="scientific">Suillus luteus UH-Slu-Lm8-n1</name>
    <dbReference type="NCBI Taxonomy" id="930992"/>
    <lineage>
        <taxon>Eukaryota</taxon>
        <taxon>Fungi</taxon>
        <taxon>Dikarya</taxon>
        <taxon>Basidiomycota</taxon>
        <taxon>Agaricomycotina</taxon>
        <taxon>Agaricomycetes</taxon>
        <taxon>Agaricomycetidae</taxon>
        <taxon>Boletales</taxon>
        <taxon>Suillineae</taxon>
        <taxon>Suillaceae</taxon>
        <taxon>Suillus</taxon>
    </lineage>
</organism>
<keyword evidence="2" id="KW-0732">Signal</keyword>
<feature type="compositionally biased region" description="Acidic residues" evidence="1">
    <location>
        <begin position="1246"/>
        <end position="1257"/>
    </location>
</feature>
<feature type="compositionally biased region" description="Basic residues" evidence="1">
    <location>
        <begin position="813"/>
        <end position="822"/>
    </location>
</feature>
<dbReference type="STRING" id="930992.A0A0C9ZGV8"/>
<dbReference type="Proteomes" id="UP000054485">
    <property type="component" value="Unassembled WGS sequence"/>
</dbReference>
<feature type="chain" id="PRO_5002206517" description="C2H2-type domain-containing protein" evidence="2">
    <location>
        <begin position="22"/>
        <end position="1318"/>
    </location>
</feature>
<gene>
    <name evidence="3" type="ORF">CY34DRAFT_94035</name>
</gene>
<feature type="region of interest" description="Disordered" evidence="1">
    <location>
        <begin position="1215"/>
        <end position="1318"/>
    </location>
</feature>
<dbReference type="OrthoDB" id="2687259at2759"/>
<feature type="compositionally biased region" description="Acidic residues" evidence="1">
    <location>
        <begin position="1222"/>
        <end position="1237"/>
    </location>
</feature>